<dbReference type="NCBIfam" id="TIGR00254">
    <property type="entry name" value="GGDEF"/>
    <property type="match status" value="1"/>
</dbReference>
<dbReference type="PANTHER" id="PTHR33121:SF71">
    <property type="entry name" value="OXYGEN SENSOR PROTEIN DOSP"/>
    <property type="match status" value="1"/>
</dbReference>
<evidence type="ECO:0000313" key="5">
    <source>
        <dbReference type="Proteomes" id="UP001221217"/>
    </source>
</evidence>
<dbReference type="CDD" id="cd01949">
    <property type="entry name" value="GGDEF"/>
    <property type="match status" value="1"/>
</dbReference>
<dbReference type="InterPro" id="IPR000160">
    <property type="entry name" value="GGDEF_dom"/>
</dbReference>
<evidence type="ECO:0000313" key="4">
    <source>
        <dbReference type="EMBL" id="MDC7228228.1"/>
    </source>
</evidence>
<dbReference type="InterPro" id="IPR001633">
    <property type="entry name" value="EAL_dom"/>
</dbReference>
<comment type="caution">
    <text evidence="4">The sequence shown here is derived from an EMBL/GenBank/DDBJ whole genome shotgun (WGS) entry which is preliminary data.</text>
</comment>
<dbReference type="InterPro" id="IPR035919">
    <property type="entry name" value="EAL_sf"/>
</dbReference>
<feature type="domain" description="EAL" evidence="2">
    <location>
        <begin position="221"/>
        <end position="488"/>
    </location>
</feature>
<dbReference type="Gene3D" id="3.30.70.270">
    <property type="match status" value="1"/>
</dbReference>
<dbReference type="Pfam" id="PF00563">
    <property type="entry name" value="EAL"/>
    <property type="match status" value="1"/>
</dbReference>
<proteinExistence type="predicted"/>
<dbReference type="EMBL" id="JAQQAL010000042">
    <property type="protein sequence ID" value="MDC7228228.1"/>
    <property type="molecule type" value="Genomic_DNA"/>
</dbReference>
<feature type="coiled-coil region" evidence="1">
    <location>
        <begin position="5"/>
        <end position="39"/>
    </location>
</feature>
<dbReference type="InterPro" id="IPR050706">
    <property type="entry name" value="Cyclic-di-GMP_PDE-like"/>
</dbReference>
<accession>A0AAJ1MK57</accession>
<dbReference type="PROSITE" id="PS50887">
    <property type="entry name" value="GGDEF"/>
    <property type="match status" value="1"/>
</dbReference>
<sequence>MSVDNEEAAEIINNLRNERDTLLEKIRSLMIRLEHAERRQQNSSLMMLYDEVTGLPNHHKMDRDIGSMLWDFFKLPKPPKISVLLIKLDENFNHVRQAFNPDVFNNILSTLAERLKLMLDTRGLLYHPRLDEFAVFIFDSISDHDLAGLAYDIRDNISGTIDNQVYRVKVGCNIGIASFPEDGLNKRMLLSSADIALSYAVGRGADVVFFSEDMRQKVIGNLEMQNDLLSAIEVKTLFELSENFTLYFQPIITVDNIVEDGINCEDFKAEVLIRWKDPNRGSVLPRNLIEVAEETGLILPIGRWLLKASMMKLSEWRREYFNLKLSINISPRQFFNRGFTEELRVILNETGVRADDIYLEITESCLFNDQDYASEEIKKLSDMGFKITLDDFGTGYSSLGYLNKFKTDTVKIDKIFIEGLSEEGKKRELIKSIVKIGHELDLDVVFEGIEELEQLKEAYSLGCRTFQGYFFSRPLPVEEFEQFMNGCKENYIAFPD</sequence>
<evidence type="ECO:0000256" key="1">
    <source>
        <dbReference type="SAM" id="Coils"/>
    </source>
</evidence>
<protein>
    <submittedName>
        <fullName evidence="4">Bifunctional diguanylate cyclase/phosphodiesterase</fullName>
    </submittedName>
</protein>
<gene>
    <name evidence="4" type="ORF">PQJ61_15810</name>
</gene>
<reference evidence="4 5" key="1">
    <citation type="submission" date="2022-12" db="EMBL/GenBank/DDBJ databases">
        <title>Metagenome assembled genome from gulf of manar.</title>
        <authorList>
            <person name="Kohli P."/>
            <person name="Pk S."/>
            <person name="Venkata Ramana C."/>
            <person name="Sasikala C."/>
        </authorList>
    </citation>
    <scope>NUCLEOTIDE SEQUENCE [LARGE SCALE GENOMIC DNA]</scope>
    <source>
        <strain evidence="4">JB008</strain>
    </source>
</reference>
<keyword evidence="1" id="KW-0175">Coiled coil</keyword>
<dbReference type="PROSITE" id="PS50883">
    <property type="entry name" value="EAL"/>
    <property type="match status" value="1"/>
</dbReference>
<name>A0AAJ1MK57_9SPIO</name>
<dbReference type="SUPFAM" id="SSF141868">
    <property type="entry name" value="EAL domain-like"/>
    <property type="match status" value="1"/>
</dbReference>
<dbReference type="Pfam" id="PF00990">
    <property type="entry name" value="GGDEF"/>
    <property type="match status" value="1"/>
</dbReference>
<evidence type="ECO:0000259" key="2">
    <source>
        <dbReference type="PROSITE" id="PS50883"/>
    </source>
</evidence>
<dbReference type="PANTHER" id="PTHR33121">
    <property type="entry name" value="CYCLIC DI-GMP PHOSPHODIESTERASE PDEF"/>
    <property type="match status" value="1"/>
</dbReference>
<dbReference type="SMART" id="SM00267">
    <property type="entry name" value="GGDEF"/>
    <property type="match status" value="1"/>
</dbReference>
<dbReference type="SMART" id="SM00052">
    <property type="entry name" value="EAL"/>
    <property type="match status" value="1"/>
</dbReference>
<dbReference type="GO" id="GO:0071111">
    <property type="term" value="F:cyclic-guanylate-specific phosphodiesterase activity"/>
    <property type="evidence" value="ECO:0007669"/>
    <property type="project" value="InterPro"/>
</dbReference>
<dbReference type="Gene3D" id="3.20.20.450">
    <property type="entry name" value="EAL domain"/>
    <property type="match status" value="1"/>
</dbReference>
<dbReference type="SUPFAM" id="SSF55073">
    <property type="entry name" value="Nucleotide cyclase"/>
    <property type="match status" value="1"/>
</dbReference>
<dbReference type="InterPro" id="IPR029787">
    <property type="entry name" value="Nucleotide_cyclase"/>
</dbReference>
<evidence type="ECO:0000259" key="3">
    <source>
        <dbReference type="PROSITE" id="PS50887"/>
    </source>
</evidence>
<dbReference type="CDD" id="cd01948">
    <property type="entry name" value="EAL"/>
    <property type="match status" value="1"/>
</dbReference>
<dbReference type="Proteomes" id="UP001221217">
    <property type="component" value="Unassembled WGS sequence"/>
</dbReference>
<organism evidence="4 5">
    <name type="scientific">Candidatus Thalassospirochaeta sargassi</name>
    <dbReference type="NCBI Taxonomy" id="3119039"/>
    <lineage>
        <taxon>Bacteria</taxon>
        <taxon>Pseudomonadati</taxon>
        <taxon>Spirochaetota</taxon>
        <taxon>Spirochaetia</taxon>
        <taxon>Spirochaetales</taxon>
        <taxon>Spirochaetaceae</taxon>
        <taxon>Candidatus Thalassospirochaeta</taxon>
    </lineage>
</organism>
<dbReference type="InterPro" id="IPR043128">
    <property type="entry name" value="Rev_trsase/Diguanyl_cyclase"/>
</dbReference>
<dbReference type="AlphaFoldDB" id="A0AAJ1MK57"/>
<feature type="domain" description="GGDEF" evidence="3">
    <location>
        <begin position="79"/>
        <end position="213"/>
    </location>
</feature>